<dbReference type="Proteomes" id="UP000012174">
    <property type="component" value="Unassembled WGS sequence"/>
</dbReference>
<accession>M7T342</accession>
<feature type="compositionally biased region" description="Acidic residues" evidence="1">
    <location>
        <begin position="178"/>
        <end position="194"/>
    </location>
</feature>
<evidence type="ECO:0000313" key="3">
    <source>
        <dbReference type="Proteomes" id="UP000012174"/>
    </source>
</evidence>
<dbReference type="OrthoDB" id="538223at2759"/>
<dbReference type="KEGG" id="ela:UCREL1_1688"/>
<feature type="region of interest" description="Disordered" evidence="1">
    <location>
        <begin position="1"/>
        <end position="26"/>
    </location>
</feature>
<sequence>MASPPTPKPPPSTKELAATLPRKAPNTERHRAVLNAEPGQYKYQIYGLGPAFRDKSLLAQLEREINDAAAEDGGGGNGNSVLSSQVSKFVNEGSTLRDVYDYHVKARDEDVTVHPLYFVVADRADWKKEGLLAVHLDCGYGEEEDRVGIGRCGVDWAGSWGVNLDIGNMDWVDLKEMEEQEWGGEDPYADDEDVDGGKDDAGNDGHKDGVTGEGSR</sequence>
<evidence type="ECO:0000256" key="1">
    <source>
        <dbReference type="SAM" id="MobiDB-lite"/>
    </source>
</evidence>
<proteinExistence type="predicted"/>
<protein>
    <submittedName>
        <fullName evidence="2">Uncharacterized protein</fullName>
    </submittedName>
</protein>
<dbReference type="HOGENOM" id="CLU_120065_0_0_1"/>
<feature type="compositionally biased region" description="Basic and acidic residues" evidence="1">
    <location>
        <begin position="195"/>
        <end position="216"/>
    </location>
</feature>
<dbReference type="eggNOG" id="ENOG502SR27">
    <property type="taxonomic scope" value="Eukaryota"/>
</dbReference>
<keyword evidence="3" id="KW-1185">Reference proteome</keyword>
<reference evidence="3" key="1">
    <citation type="journal article" date="2013" name="Genome Announc.">
        <title>Draft genome sequence of the grapevine dieback fungus Eutypa lata UCR-EL1.</title>
        <authorList>
            <person name="Blanco-Ulate B."/>
            <person name="Rolshausen P.E."/>
            <person name="Cantu D."/>
        </authorList>
    </citation>
    <scope>NUCLEOTIDE SEQUENCE [LARGE SCALE GENOMIC DNA]</scope>
    <source>
        <strain evidence="3">UCR-EL1</strain>
    </source>
</reference>
<name>M7T342_EUTLA</name>
<feature type="compositionally biased region" description="Pro residues" evidence="1">
    <location>
        <begin position="1"/>
        <end position="12"/>
    </location>
</feature>
<gene>
    <name evidence="2" type="ORF">UCREL1_1688</name>
</gene>
<organism evidence="2 3">
    <name type="scientific">Eutypa lata (strain UCR-EL1)</name>
    <name type="common">Grapevine dieback disease fungus</name>
    <name type="synonym">Eutypa armeniacae</name>
    <dbReference type="NCBI Taxonomy" id="1287681"/>
    <lineage>
        <taxon>Eukaryota</taxon>
        <taxon>Fungi</taxon>
        <taxon>Dikarya</taxon>
        <taxon>Ascomycota</taxon>
        <taxon>Pezizomycotina</taxon>
        <taxon>Sordariomycetes</taxon>
        <taxon>Xylariomycetidae</taxon>
        <taxon>Xylariales</taxon>
        <taxon>Diatrypaceae</taxon>
        <taxon>Eutypa</taxon>
    </lineage>
</organism>
<feature type="region of interest" description="Disordered" evidence="1">
    <location>
        <begin position="176"/>
        <end position="216"/>
    </location>
</feature>
<dbReference type="AlphaFoldDB" id="M7T342"/>
<dbReference type="EMBL" id="KB705667">
    <property type="protein sequence ID" value="EMR71273.1"/>
    <property type="molecule type" value="Genomic_DNA"/>
</dbReference>
<evidence type="ECO:0000313" key="2">
    <source>
        <dbReference type="EMBL" id="EMR71273.1"/>
    </source>
</evidence>